<feature type="compositionally biased region" description="Basic and acidic residues" evidence="1">
    <location>
        <begin position="235"/>
        <end position="244"/>
    </location>
</feature>
<feature type="compositionally biased region" description="Polar residues" evidence="1">
    <location>
        <begin position="185"/>
        <end position="204"/>
    </location>
</feature>
<sequence>MTTRAENLQLQLYPCISKRRTATTAAATTTSGQTPLKTRRAEDLRWLSWRSNAEVKEAEEAAVAEAEPAGASSALTKSPLPAPAPQTYEEYRDMPCLAHLDSATGKSTHTNRNCKWVNDLKSVPEAGYKRARKHRPRGKGGKGKNKNKEEDSSEAMDEDDASPDPKEGSSTNKSNPFGKRVLELTTPSSELRQFGPKNQPSGSSMRRFRLFLGGRARGEYGEIEELEAQVPSLKKDLVKGHEGKQSPNDKGGLGFNSNNKNKSTTHKRKKGHGHVKDPAKIVCFKCKIEGHHVRSFPLKKKPLGEKKQGKRPQDGAQGLPRHEERPLPKKDQAKAPAVEKSSEKKEKRRTCYTCREKGHISSFFTIGNSSNPILIDGAYSLCKDKVGNVFAKYMGTQCGFSKRTIWVAKPIVTNFLGPNLVGDHQAKI</sequence>
<feature type="region of interest" description="Disordered" evidence="1">
    <location>
        <begin position="297"/>
        <end position="349"/>
    </location>
</feature>
<dbReference type="EMBL" id="JAUUTY010000003">
    <property type="protein sequence ID" value="KAK1670125.1"/>
    <property type="molecule type" value="Genomic_DNA"/>
</dbReference>
<name>A0AAD8T6T7_LOLMU</name>
<feature type="compositionally biased region" description="Low complexity" evidence="1">
    <location>
        <begin position="64"/>
        <end position="74"/>
    </location>
</feature>
<evidence type="ECO:0000313" key="3">
    <source>
        <dbReference type="Proteomes" id="UP001231189"/>
    </source>
</evidence>
<proteinExistence type="predicted"/>
<feature type="compositionally biased region" description="Basic and acidic residues" evidence="1">
    <location>
        <begin position="302"/>
        <end position="313"/>
    </location>
</feature>
<dbReference type="Proteomes" id="UP001231189">
    <property type="component" value="Unassembled WGS sequence"/>
</dbReference>
<feature type="compositionally biased region" description="Basic residues" evidence="1">
    <location>
        <begin position="263"/>
        <end position="273"/>
    </location>
</feature>
<feature type="region of interest" description="Disordered" evidence="1">
    <location>
        <begin position="235"/>
        <end position="274"/>
    </location>
</feature>
<feature type="region of interest" description="Disordered" evidence="1">
    <location>
        <begin position="64"/>
        <end position="87"/>
    </location>
</feature>
<feature type="compositionally biased region" description="Basic and acidic residues" evidence="1">
    <location>
        <begin position="320"/>
        <end position="333"/>
    </location>
</feature>
<comment type="caution">
    <text evidence="2">The sequence shown here is derived from an EMBL/GenBank/DDBJ whole genome shotgun (WGS) entry which is preliminary data.</text>
</comment>
<dbReference type="AlphaFoldDB" id="A0AAD8T6T7"/>
<feature type="compositionally biased region" description="Basic residues" evidence="1">
    <location>
        <begin position="129"/>
        <end position="145"/>
    </location>
</feature>
<gene>
    <name evidence="2" type="ORF">QYE76_058284</name>
</gene>
<feature type="region of interest" description="Disordered" evidence="1">
    <location>
        <begin position="125"/>
        <end position="206"/>
    </location>
</feature>
<evidence type="ECO:0000313" key="2">
    <source>
        <dbReference type="EMBL" id="KAK1670125.1"/>
    </source>
</evidence>
<feature type="compositionally biased region" description="Acidic residues" evidence="1">
    <location>
        <begin position="151"/>
        <end position="162"/>
    </location>
</feature>
<protein>
    <submittedName>
        <fullName evidence="2">Uncharacterized protein</fullName>
    </submittedName>
</protein>
<accession>A0AAD8T6T7</accession>
<organism evidence="2 3">
    <name type="scientific">Lolium multiflorum</name>
    <name type="common">Italian ryegrass</name>
    <name type="synonym">Lolium perenne subsp. multiflorum</name>
    <dbReference type="NCBI Taxonomy" id="4521"/>
    <lineage>
        <taxon>Eukaryota</taxon>
        <taxon>Viridiplantae</taxon>
        <taxon>Streptophyta</taxon>
        <taxon>Embryophyta</taxon>
        <taxon>Tracheophyta</taxon>
        <taxon>Spermatophyta</taxon>
        <taxon>Magnoliopsida</taxon>
        <taxon>Liliopsida</taxon>
        <taxon>Poales</taxon>
        <taxon>Poaceae</taxon>
        <taxon>BOP clade</taxon>
        <taxon>Pooideae</taxon>
        <taxon>Poodae</taxon>
        <taxon>Poeae</taxon>
        <taxon>Poeae Chloroplast Group 2 (Poeae type)</taxon>
        <taxon>Loliodinae</taxon>
        <taxon>Loliinae</taxon>
        <taxon>Lolium</taxon>
    </lineage>
</organism>
<keyword evidence="3" id="KW-1185">Reference proteome</keyword>
<evidence type="ECO:0000256" key="1">
    <source>
        <dbReference type="SAM" id="MobiDB-lite"/>
    </source>
</evidence>
<reference evidence="2" key="1">
    <citation type="submission" date="2023-07" db="EMBL/GenBank/DDBJ databases">
        <title>A chromosome-level genome assembly of Lolium multiflorum.</title>
        <authorList>
            <person name="Chen Y."/>
            <person name="Copetti D."/>
            <person name="Kolliker R."/>
            <person name="Studer B."/>
        </authorList>
    </citation>
    <scope>NUCLEOTIDE SEQUENCE</scope>
    <source>
        <strain evidence="2">02402/16</strain>
        <tissue evidence="2">Leaf</tissue>
    </source>
</reference>